<reference evidence="1" key="1">
    <citation type="submission" date="2020-07" db="EMBL/GenBank/DDBJ databases">
        <authorList>
            <person name="Lin J."/>
        </authorList>
    </citation>
    <scope>NUCLEOTIDE SEQUENCE</scope>
</reference>
<protein>
    <submittedName>
        <fullName evidence="1">Uncharacterized protein</fullName>
    </submittedName>
</protein>
<organism evidence="1">
    <name type="scientific">Ananas comosus var. bracteatus</name>
    <name type="common">red pineapple</name>
    <dbReference type="NCBI Taxonomy" id="296719"/>
    <lineage>
        <taxon>Eukaryota</taxon>
        <taxon>Viridiplantae</taxon>
        <taxon>Streptophyta</taxon>
        <taxon>Embryophyta</taxon>
        <taxon>Tracheophyta</taxon>
        <taxon>Spermatophyta</taxon>
        <taxon>Magnoliopsida</taxon>
        <taxon>Liliopsida</taxon>
        <taxon>Poales</taxon>
        <taxon>Bromeliaceae</taxon>
        <taxon>Bromelioideae</taxon>
        <taxon>Ananas</taxon>
    </lineage>
</organism>
<proteinExistence type="predicted"/>
<sequence length="136" mass="15015">MLFAEIHRRLLVFQLVLDIGASDFDGTWFVGFRTARGIYEALTCGFWVVQVVSDCWVPSELTVDRIAFLASDCAEGTLLVEPQVPAAASSVDLDRVGSSEKSSKTQIPIPTHLFLSLSSQDLGLVSVYNHKIRKEL</sequence>
<name>A0A6V7Q258_ANACO</name>
<evidence type="ECO:0000313" key="1">
    <source>
        <dbReference type="EMBL" id="CAD1837090.1"/>
    </source>
</evidence>
<gene>
    <name evidence="1" type="ORF">CB5_LOCUS20301</name>
</gene>
<accession>A0A6V7Q258</accession>
<dbReference type="EMBL" id="LR862131">
    <property type="protein sequence ID" value="CAD1837090.1"/>
    <property type="molecule type" value="Genomic_DNA"/>
</dbReference>
<dbReference type="AlphaFoldDB" id="A0A6V7Q258"/>